<keyword evidence="2" id="KW-1185">Reference proteome</keyword>
<dbReference type="Proteomes" id="UP000316759">
    <property type="component" value="Unassembled WGS sequence"/>
</dbReference>
<comment type="caution">
    <text evidence="1">The sequence shown here is derived from an EMBL/GenBank/DDBJ whole genome shotgun (WGS) entry which is preliminary data.</text>
</comment>
<name>A0A504XVP0_FASGI</name>
<protein>
    <submittedName>
        <fullName evidence="1">Uncharacterized protein</fullName>
    </submittedName>
</protein>
<reference evidence="1 2" key="1">
    <citation type="submission" date="2019-04" db="EMBL/GenBank/DDBJ databases">
        <title>Annotation for the trematode Fasciola gigantica.</title>
        <authorList>
            <person name="Choi Y.-J."/>
        </authorList>
    </citation>
    <scope>NUCLEOTIDE SEQUENCE [LARGE SCALE GENOMIC DNA]</scope>
    <source>
        <strain evidence="1">Uganda_cow_1</strain>
    </source>
</reference>
<evidence type="ECO:0000313" key="2">
    <source>
        <dbReference type="Proteomes" id="UP000316759"/>
    </source>
</evidence>
<proteinExistence type="predicted"/>
<evidence type="ECO:0000313" key="1">
    <source>
        <dbReference type="EMBL" id="TPP49237.1"/>
    </source>
</evidence>
<gene>
    <name evidence="1" type="ORF">FGIG_11969</name>
</gene>
<dbReference type="OrthoDB" id="10489300at2759"/>
<organism evidence="1 2">
    <name type="scientific">Fasciola gigantica</name>
    <name type="common">Giant liver fluke</name>
    <dbReference type="NCBI Taxonomy" id="46835"/>
    <lineage>
        <taxon>Eukaryota</taxon>
        <taxon>Metazoa</taxon>
        <taxon>Spiralia</taxon>
        <taxon>Lophotrochozoa</taxon>
        <taxon>Platyhelminthes</taxon>
        <taxon>Trematoda</taxon>
        <taxon>Digenea</taxon>
        <taxon>Plagiorchiida</taxon>
        <taxon>Echinostomata</taxon>
        <taxon>Echinostomatoidea</taxon>
        <taxon>Fasciolidae</taxon>
        <taxon>Fasciola</taxon>
    </lineage>
</organism>
<dbReference type="EMBL" id="SUNJ01015621">
    <property type="protein sequence ID" value="TPP49237.1"/>
    <property type="molecule type" value="Genomic_DNA"/>
</dbReference>
<sequence>MYQTTRNTHPSDEIPLRDVEESEVENLIKNLQGKTEKILEQLASFIHVVDQIQFVGRKPITLDELFSIEVELPIKCKDNNISKTRLCPVINRQ</sequence>
<dbReference type="AlphaFoldDB" id="A0A504XVP0"/>
<accession>A0A504XVP0</accession>